<dbReference type="InterPro" id="IPR001584">
    <property type="entry name" value="Integrase_cat-core"/>
</dbReference>
<dbReference type="AlphaFoldDB" id="A0AAD8TQY0"/>
<accession>A0AAD8TQY0</accession>
<dbReference type="GO" id="GO:0003676">
    <property type="term" value="F:nucleic acid binding"/>
    <property type="evidence" value="ECO:0007669"/>
    <property type="project" value="InterPro"/>
</dbReference>
<reference evidence="2" key="1">
    <citation type="submission" date="2023-07" db="EMBL/GenBank/DDBJ databases">
        <title>A chromosome-level genome assembly of Lolium multiflorum.</title>
        <authorList>
            <person name="Chen Y."/>
            <person name="Copetti D."/>
            <person name="Kolliker R."/>
            <person name="Studer B."/>
        </authorList>
    </citation>
    <scope>NUCLEOTIDE SEQUENCE</scope>
    <source>
        <strain evidence="2">02402/16</strain>
        <tissue evidence="2">Leaf</tissue>
    </source>
</reference>
<keyword evidence="3" id="KW-1185">Reference proteome</keyword>
<dbReference type="InterPro" id="IPR012337">
    <property type="entry name" value="RNaseH-like_sf"/>
</dbReference>
<dbReference type="EMBL" id="JAUUTY010000002">
    <property type="protein sequence ID" value="KAK1687160.1"/>
    <property type="molecule type" value="Genomic_DNA"/>
</dbReference>
<dbReference type="PANTHER" id="PTHR42648">
    <property type="entry name" value="TRANSPOSASE, PUTATIVE-RELATED"/>
    <property type="match status" value="1"/>
</dbReference>
<name>A0AAD8TQY0_LOLMU</name>
<evidence type="ECO:0000313" key="2">
    <source>
        <dbReference type="EMBL" id="KAK1687160.1"/>
    </source>
</evidence>
<dbReference type="Gene3D" id="3.30.420.10">
    <property type="entry name" value="Ribonuclease H-like superfamily/Ribonuclease H"/>
    <property type="match status" value="1"/>
</dbReference>
<protein>
    <recommendedName>
        <fullName evidence="1">Integrase catalytic domain-containing protein</fullName>
    </recommendedName>
</protein>
<dbReference type="SUPFAM" id="SSF53098">
    <property type="entry name" value="Ribonuclease H-like"/>
    <property type="match status" value="1"/>
</dbReference>
<proteinExistence type="predicted"/>
<dbReference type="InterPro" id="IPR057670">
    <property type="entry name" value="SH3_retrovirus"/>
</dbReference>
<dbReference type="GO" id="GO:0015074">
    <property type="term" value="P:DNA integration"/>
    <property type="evidence" value="ECO:0007669"/>
    <property type="project" value="InterPro"/>
</dbReference>
<dbReference type="InterPro" id="IPR036397">
    <property type="entry name" value="RNaseH_sf"/>
</dbReference>
<dbReference type="InterPro" id="IPR039537">
    <property type="entry name" value="Retrotran_Ty1/copia-like"/>
</dbReference>
<sequence>MRLCPRFADFVYVGPPLYIDFCGLFPRLWPRFVDSVYVGLPLYIDFRGLFTYVGDVSLRPRPHCTYCGKVGHTSSTCWTRDPVYVSSSRIVSRLALQDLLQLHSLIRTFSGSSWSARYYRLFLAGRCWFCDWLFWHCATTGFYTVSEVLSIYQRFAAMVRTQYSSPIRVFRADSAGEYISQHLRGVLAEEGTLAQFSCPGAHAQNGVAERKHRHLLETTRAMMIASSLPPHFWAEAVATSAHLINIQPSAALQGGIPLERLSGVSPDYSTLRSFGCVCYVLLPPRERTKLTAQSVECVFLGYSDEHKGYRCWDPVGRRMRISRDVTFDETRPFYPRPTSV</sequence>
<evidence type="ECO:0000313" key="3">
    <source>
        <dbReference type="Proteomes" id="UP001231189"/>
    </source>
</evidence>
<comment type="caution">
    <text evidence="2">The sequence shown here is derived from an EMBL/GenBank/DDBJ whole genome shotgun (WGS) entry which is preliminary data.</text>
</comment>
<evidence type="ECO:0000259" key="1">
    <source>
        <dbReference type="PROSITE" id="PS50994"/>
    </source>
</evidence>
<organism evidence="2 3">
    <name type="scientific">Lolium multiflorum</name>
    <name type="common">Italian ryegrass</name>
    <name type="synonym">Lolium perenne subsp. multiflorum</name>
    <dbReference type="NCBI Taxonomy" id="4521"/>
    <lineage>
        <taxon>Eukaryota</taxon>
        <taxon>Viridiplantae</taxon>
        <taxon>Streptophyta</taxon>
        <taxon>Embryophyta</taxon>
        <taxon>Tracheophyta</taxon>
        <taxon>Spermatophyta</taxon>
        <taxon>Magnoliopsida</taxon>
        <taxon>Liliopsida</taxon>
        <taxon>Poales</taxon>
        <taxon>Poaceae</taxon>
        <taxon>BOP clade</taxon>
        <taxon>Pooideae</taxon>
        <taxon>Poodae</taxon>
        <taxon>Poeae</taxon>
        <taxon>Poeae Chloroplast Group 2 (Poeae type)</taxon>
        <taxon>Loliodinae</taxon>
        <taxon>Loliinae</taxon>
        <taxon>Lolium</taxon>
    </lineage>
</organism>
<gene>
    <name evidence="2" type="ORF">QYE76_048008</name>
</gene>
<feature type="domain" description="Integrase catalytic" evidence="1">
    <location>
        <begin position="148"/>
        <end position="265"/>
    </location>
</feature>
<dbReference type="Pfam" id="PF25597">
    <property type="entry name" value="SH3_retrovirus"/>
    <property type="match status" value="1"/>
</dbReference>
<dbReference type="PROSITE" id="PS50994">
    <property type="entry name" value="INTEGRASE"/>
    <property type="match status" value="1"/>
</dbReference>
<dbReference type="Proteomes" id="UP001231189">
    <property type="component" value="Unassembled WGS sequence"/>
</dbReference>
<dbReference type="PANTHER" id="PTHR42648:SF26">
    <property type="entry name" value="INTEGRASE CATALYTIC DOMAIN-CONTAINING PROTEIN"/>
    <property type="match status" value="1"/>
</dbReference>